<evidence type="ECO:0000256" key="1">
    <source>
        <dbReference type="SAM" id="Phobius"/>
    </source>
</evidence>
<reference evidence="2 3" key="1">
    <citation type="submission" date="2024-01" db="EMBL/GenBank/DDBJ databases">
        <title>The genomes of 5 underutilized Papilionoideae crops provide insights into root nodulation and disease resistanc.</title>
        <authorList>
            <person name="Jiang F."/>
        </authorList>
    </citation>
    <scope>NUCLEOTIDE SEQUENCE [LARGE SCALE GENOMIC DNA]</scope>
    <source>
        <strain evidence="2">LVBAO_FW01</strain>
        <tissue evidence="2">Leaves</tissue>
    </source>
</reference>
<dbReference type="Proteomes" id="UP001367508">
    <property type="component" value="Unassembled WGS sequence"/>
</dbReference>
<keyword evidence="3" id="KW-1185">Reference proteome</keyword>
<keyword evidence="1" id="KW-0472">Membrane</keyword>
<protein>
    <submittedName>
        <fullName evidence="2">Uncharacterized protein</fullName>
    </submittedName>
</protein>
<gene>
    <name evidence="2" type="ORF">VNO77_42751</name>
</gene>
<feature type="transmembrane region" description="Helical" evidence="1">
    <location>
        <begin position="37"/>
        <end position="55"/>
    </location>
</feature>
<dbReference type="EMBL" id="JAYMYQ010000011">
    <property type="protein sequence ID" value="KAK7304859.1"/>
    <property type="molecule type" value="Genomic_DNA"/>
</dbReference>
<name>A0AAN9JV39_CANGL</name>
<organism evidence="2 3">
    <name type="scientific">Canavalia gladiata</name>
    <name type="common">Sword bean</name>
    <name type="synonym">Dolichos gladiatus</name>
    <dbReference type="NCBI Taxonomy" id="3824"/>
    <lineage>
        <taxon>Eukaryota</taxon>
        <taxon>Viridiplantae</taxon>
        <taxon>Streptophyta</taxon>
        <taxon>Embryophyta</taxon>
        <taxon>Tracheophyta</taxon>
        <taxon>Spermatophyta</taxon>
        <taxon>Magnoliopsida</taxon>
        <taxon>eudicotyledons</taxon>
        <taxon>Gunneridae</taxon>
        <taxon>Pentapetalae</taxon>
        <taxon>rosids</taxon>
        <taxon>fabids</taxon>
        <taxon>Fabales</taxon>
        <taxon>Fabaceae</taxon>
        <taxon>Papilionoideae</taxon>
        <taxon>50 kb inversion clade</taxon>
        <taxon>NPAAA clade</taxon>
        <taxon>indigoferoid/millettioid clade</taxon>
        <taxon>Phaseoleae</taxon>
        <taxon>Canavalia</taxon>
    </lineage>
</organism>
<keyword evidence="1" id="KW-0812">Transmembrane</keyword>
<evidence type="ECO:0000313" key="3">
    <source>
        <dbReference type="Proteomes" id="UP001367508"/>
    </source>
</evidence>
<keyword evidence="1" id="KW-1133">Transmembrane helix</keyword>
<dbReference type="AlphaFoldDB" id="A0AAN9JV39"/>
<proteinExistence type="predicted"/>
<accession>A0AAN9JV39</accession>
<sequence length="67" mass="8278">MVVKKTRRWSLKEKISPIIRVEHGYSHLRFHFLRSKLMLYLMVFGEWINVIIKYIKFEIYWGNYASI</sequence>
<evidence type="ECO:0000313" key="2">
    <source>
        <dbReference type="EMBL" id="KAK7304859.1"/>
    </source>
</evidence>
<comment type="caution">
    <text evidence="2">The sequence shown here is derived from an EMBL/GenBank/DDBJ whole genome shotgun (WGS) entry which is preliminary data.</text>
</comment>